<accession>A0ABT1A0W5</accession>
<name>A0ABT1A0W5_9PSEU</name>
<keyword evidence="2" id="KW-1185">Reference proteome</keyword>
<organism evidence="1 2">
    <name type="scientific">Pseudonocardia humida</name>
    <dbReference type="NCBI Taxonomy" id="2800819"/>
    <lineage>
        <taxon>Bacteria</taxon>
        <taxon>Bacillati</taxon>
        <taxon>Actinomycetota</taxon>
        <taxon>Actinomycetes</taxon>
        <taxon>Pseudonocardiales</taxon>
        <taxon>Pseudonocardiaceae</taxon>
        <taxon>Pseudonocardia</taxon>
    </lineage>
</organism>
<proteinExistence type="predicted"/>
<comment type="caution">
    <text evidence="1">The sequence shown here is derived from an EMBL/GenBank/DDBJ whole genome shotgun (WGS) entry which is preliminary data.</text>
</comment>
<protein>
    <submittedName>
        <fullName evidence="1">Uncharacterized protein</fullName>
    </submittedName>
</protein>
<dbReference type="RefSeq" id="WP_252439555.1">
    <property type="nucleotide sequence ID" value="NZ_JAGSOV010000035.1"/>
</dbReference>
<dbReference type="EMBL" id="JAGSOV010000035">
    <property type="protein sequence ID" value="MCO1656640.1"/>
    <property type="molecule type" value="Genomic_DNA"/>
</dbReference>
<sequence length="50" mass="5573">MAQTPLQQDVVAALRALDRETDIARRDERGERVRAVVAAHRGGRPPLTPR</sequence>
<dbReference type="Proteomes" id="UP001165283">
    <property type="component" value="Unassembled WGS sequence"/>
</dbReference>
<reference evidence="1" key="1">
    <citation type="submission" date="2021-04" db="EMBL/GenBank/DDBJ databases">
        <title>Pseudonocardia sp. nov., isolated from sandy soil of mangrove forest.</title>
        <authorList>
            <person name="Zan Z."/>
            <person name="Huang R."/>
            <person name="Liu W."/>
        </authorList>
    </citation>
    <scope>NUCLEOTIDE SEQUENCE</scope>
    <source>
        <strain evidence="1">S2-4</strain>
    </source>
</reference>
<evidence type="ECO:0000313" key="2">
    <source>
        <dbReference type="Proteomes" id="UP001165283"/>
    </source>
</evidence>
<gene>
    <name evidence="1" type="ORF">KDL28_16400</name>
</gene>
<evidence type="ECO:0000313" key="1">
    <source>
        <dbReference type="EMBL" id="MCO1656640.1"/>
    </source>
</evidence>